<evidence type="ECO:0000313" key="5">
    <source>
        <dbReference type="Proteomes" id="UP000230775"/>
    </source>
</evidence>
<dbReference type="InterPro" id="IPR000266">
    <property type="entry name" value="Ribosomal_uS17"/>
</dbReference>
<dbReference type="SUPFAM" id="SSF50249">
    <property type="entry name" value="Nucleic acid-binding proteins"/>
    <property type="match status" value="1"/>
</dbReference>
<dbReference type="GO" id="GO:0006412">
    <property type="term" value="P:translation"/>
    <property type="evidence" value="ECO:0007669"/>
    <property type="project" value="InterPro"/>
</dbReference>
<keyword evidence="2 4" id="KW-0689">Ribosomal protein</keyword>
<proteinExistence type="inferred from homology"/>
<sequence length="80" mass="9091">MKNIVGTVISDRMTKRAVIQIEKSSHHPVYGKIMILKSKLHAVNEINAKTGQKVKLVEIRPVSKTVNFKIIEILNNLEKK</sequence>
<organism evidence="4 5">
    <name type="scientific">Candidatus Shapirobacteria bacterium CG09_land_8_20_14_0_10_39_12</name>
    <dbReference type="NCBI Taxonomy" id="1974885"/>
    <lineage>
        <taxon>Bacteria</taxon>
        <taxon>Candidatus Shapironibacteriota</taxon>
    </lineage>
</organism>
<dbReference type="Gene3D" id="2.40.50.140">
    <property type="entry name" value="Nucleic acid-binding proteins"/>
    <property type="match status" value="1"/>
</dbReference>
<reference evidence="5" key="1">
    <citation type="submission" date="2017-09" db="EMBL/GenBank/DDBJ databases">
        <title>Depth-based differentiation of microbial function through sediment-hosted aquifers and enrichment of novel symbionts in the deep terrestrial subsurface.</title>
        <authorList>
            <person name="Probst A.J."/>
            <person name="Ladd B."/>
            <person name="Jarett J.K."/>
            <person name="Geller-Mcgrath D.E."/>
            <person name="Sieber C.M.K."/>
            <person name="Emerson J.B."/>
            <person name="Anantharaman K."/>
            <person name="Thomas B.C."/>
            <person name="Malmstrom R."/>
            <person name="Stieglmeier M."/>
            <person name="Klingl A."/>
            <person name="Woyke T."/>
            <person name="Ryan C.M."/>
            <person name="Banfield J.F."/>
        </authorList>
    </citation>
    <scope>NUCLEOTIDE SEQUENCE [LARGE SCALE GENOMIC DNA]</scope>
</reference>
<gene>
    <name evidence="4" type="primary">rpsQ</name>
    <name evidence="4" type="ORF">COT64_02610</name>
</gene>
<dbReference type="InterPro" id="IPR012340">
    <property type="entry name" value="NA-bd_OB-fold"/>
</dbReference>
<dbReference type="GO" id="GO:0003735">
    <property type="term" value="F:structural constituent of ribosome"/>
    <property type="evidence" value="ECO:0007669"/>
    <property type="project" value="InterPro"/>
</dbReference>
<evidence type="ECO:0000313" key="4">
    <source>
        <dbReference type="EMBL" id="PIS14442.1"/>
    </source>
</evidence>
<evidence type="ECO:0000256" key="3">
    <source>
        <dbReference type="ARBA" id="ARBA00023274"/>
    </source>
</evidence>
<keyword evidence="3" id="KW-0687">Ribonucleoprotein</keyword>
<accession>A0A2H0WP63</accession>
<dbReference type="EMBL" id="PEZI01000055">
    <property type="protein sequence ID" value="PIS14442.1"/>
    <property type="molecule type" value="Genomic_DNA"/>
</dbReference>
<dbReference type="PANTHER" id="PTHR10744:SF1">
    <property type="entry name" value="SMALL RIBOSOMAL SUBUNIT PROTEIN US17M"/>
    <property type="match status" value="1"/>
</dbReference>
<dbReference type="CDD" id="cd00364">
    <property type="entry name" value="Ribosomal_uS17"/>
    <property type="match status" value="1"/>
</dbReference>
<dbReference type="PRINTS" id="PR00973">
    <property type="entry name" value="RIBOSOMALS17"/>
</dbReference>
<dbReference type="Proteomes" id="UP000230775">
    <property type="component" value="Unassembled WGS sequence"/>
</dbReference>
<protein>
    <submittedName>
        <fullName evidence="4">30S ribosomal protein S17</fullName>
    </submittedName>
</protein>
<comment type="similarity">
    <text evidence="1">Belongs to the universal ribosomal protein uS17 family.</text>
</comment>
<dbReference type="Pfam" id="PF00366">
    <property type="entry name" value="Ribosomal_S17"/>
    <property type="match status" value="1"/>
</dbReference>
<name>A0A2H0WP63_9BACT</name>
<dbReference type="PANTHER" id="PTHR10744">
    <property type="entry name" value="40S RIBOSOMAL PROTEIN S11 FAMILY MEMBER"/>
    <property type="match status" value="1"/>
</dbReference>
<comment type="caution">
    <text evidence="4">The sequence shown here is derived from an EMBL/GenBank/DDBJ whole genome shotgun (WGS) entry which is preliminary data.</text>
</comment>
<evidence type="ECO:0000256" key="1">
    <source>
        <dbReference type="ARBA" id="ARBA00010254"/>
    </source>
</evidence>
<evidence type="ECO:0000256" key="2">
    <source>
        <dbReference type="ARBA" id="ARBA00022980"/>
    </source>
</evidence>
<dbReference type="AlphaFoldDB" id="A0A2H0WP63"/>
<dbReference type="GO" id="GO:0022627">
    <property type="term" value="C:cytosolic small ribosomal subunit"/>
    <property type="evidence" value="ECO:0007669"/>
    <property type="project" value="TreeGrafter"/>
</dbReference>